<organism evidence="1 2">
    <name type="scientific">Bradyrhizobium vignae</name>
    <dbReference type="NCBI Taxonomy" id="1549949"/>
    <lineage>
        <taxon>Bacteria</taxon>
        <taxon>Pseudomonadati</taxon>
        <taxon>Pseudomonadota</taxon>
        <taxon>Alphaproteobacteria</taxon>
        <taxon>Hyphomicrobiales</taxon>
        <taxon>Nitrobacteraceae</taxon>
        <taxon>Bradyrhizobium</taxon>
    </lineage>
</organism>
<name>A0ABS3ZZQ9_9BRAD</name>
<evidence type="ECO:0000313" key="2">
    <source>
        <dbReference type="Proteomes" id="UP000669317"/>
    </source>
</evidence>
<keyword evidence="2" id="KW-1185">Reference proteome</keyword>
<evidence type="ECO:0000313" key="1">
    <source>
        <dbReference type="EMBL" id="MBP0113643.1"/>
    </source>
</evidence>
<dbReference type="Proteomes" id="UP000669317">
    <property type="component" value="Unassembled WGS sequence"/>
</dbReference>
<dbReference type="RefSeq" id="WP_122402993.1">
    <property type="nucleotide sequence ID" value="NZ_JAGIKT010000049.1"/>
</dbReference>
<accession>A0ABS3ZZQ9</accession>
<dbReference type="EMBL" id="JAGIKT010000049">
    <property type="protein sequence ID" value="MBP0113643.1"/>
    <property type="molecule type" value="Genomic_DNA"/>
</dbReference>
<proteinExistence type="predicted"/>
<gene>
    <name evidence="1" type="ORF">JWS04_21660</name>
</gene>
<reference evidence="1 2" key="1">
    <citation type="submission" date="2021-03" db="EMBL/GenBank/DDBJ databases">
        <title>Genome Sequence of Bradyrhizobium vignae strain ISRA400.</title>
        <authorList>
            <person name="Tisa L.S."/>
            <person name="Svistoonoff S."/>
            <person name="Hocher V."/>
            <person name="Fall S."/>
            <person name="Zaiya A."/>
            <person name="Naing D."/>
            <person name="Niang N."/>
            <person name="Diouf A."/>
            <person name="Dasylva M.C."/>
            <person name="Toure O."/>
            <person name="Gueye M."/>
            <person name="Gully D."/>
            <person name="Tisseyre P."/>
            <person name="Simpson S."/>
            <person name="Morris K."/>
            <person name="Thomas W.K."/>
        </authorList>
    </citation>
    <scope>NUCLEOTIDE SEQUENCE [LARGE SCALE GENOMIC DNA]</scope>
    <source>
        <strain evidence="1 2">ISRA400</strain>
    </source>
</reference>
<comment type="caution">
    <text evidence="1">The sequence shown here is derived from an EMBL/GenBank/DDBJ whole genome shotgun (WGS) entry which is preliminary data.</text>
</comment>
<sequence>MGIYLHLQTHGMAPREIACITKAYEQTLRALCVKDRDDPLTELVAKTIIKIAQTGLKDPAQISAQAITQLELR</sequence>
<protein>
    <submittedName>
        <fullName evidence="1">Uncharacterized protein</fullName>
    </submittedName>
</protein>